<dbReference type="InterPro" id="IPR036641">
    <property type="entry name" value="HPT_dom_sf"/>
</dbReference>
<dbReference type="Proteomes" id="UP000570474">
    <property type="component" value="Unassembled WGS sequence"/>
</dbReference>
<proteinExistence type="predicted"/>
<dbReference type="EMBL" id="JABAIA010000001">
    <property type="protein sequence ID" value="NLR62810.1"/>
    <property type="molecule type" value="Genomic_DNA"/>
</dbReference>
<reference evidence="3 4" key="1">
    <citation type="submission" date="2020-04" db="EMBL/GenBank/DDBJ databases">
        <authorList>
            <person name="Yin C."/>
        </authorList>
    </citation>
    <scope>NUCLEOTIDE SEQUENCE [LARGE SCALE GENOMIC DNA]</scope>
    <source>
        <strain evidence="3 4">Ae27</strain>
    </source>
</reference>
<feature type="domain" description="HPt" evidence="2">
    <location>
        <begin position="28"/>
        <end position="128"/>
    </location>
</feature>
<evidence type="ECO:0000313" key="3">
    <source>
        <dbReference type="EMBL" id="NLR62810.1"/>
    </source>
</evidence>
<dbReference type="GO" id="GO:0004672">
    <property type="term" value="F:protein kinase activity"/>
    <property type="evidence" value="ECO:0007669"/>
    <property type="project" value="UniProtKB-ARBA"/>
</dbReference>
<keyword evidence="1" id="KW-0597">Phosphoprotein</keyword>
<sequence>MKKVPAISFEFRHQALDVAYLQRLYQHQPSYAFDMFEGFLSEIGARIAQLGNAIAENNREQVKYYAHQLRAFTGIVGLTGVQSTSERLECCSMAGSPDTIAQLFGEISTDIRQAMQPVRLEFERLQAFLQSREP</sequence>
<feature type="modified residue" description="Phosphohistidine" evidence="1">
    <location>
        <position position="67"/>
    </location>
</feature>
<evidence type="ECO:0000313" key="4">
    <source>
        <dbReference type="Proteomes" id="UP000570474"/>
    </source>
</evidence>
<evidence type="ECO:0000259" key="2">
    <source>
        <dbReference type="PROSITE" id="PS50894"/>
    </source>
</evidence>
<dbReference type="AlphaFoldDB" id="A0A847R9T7"/>
<organism evidence="3 4">
    <name type="scientific">Chitinophaga varians</name>
    <dbReference type="NCBI Taxonomy" id="2202339"/>
    <lineage>
        <taxon>Bacteria</taxon>
        <taxon>Pseudomonadati</taxon>
        <taxon>Bacteroidota</taxon>
        <taxon>Chitinophagia</taxon>
        <taxon>Chitinophagales</taxon>
        <taxon>Chitinophagaceae</taxon>
        <taxon>Chitinophaga</taxon>
    </lineage>
</organism>
<accession>A0A847R9T7</accession>
<dbReference type="Pfam" id="PF01627">
    <property type="entry name" value="Hpt"/>
    <property type="match status" value="1"/>
</dbReference>
<evidence type="ECO:0000256" key="1">
    <source>
        <dbReference type="PROSITE-ProRule" id="PRU00110"/>
    </source>
</evidence>
<keyword evidence="4" id="KW-1185">Reference proteome</keyword>
<comment type="caution">
    <text evidence="3">The sequence shown here is derived from an EMBL/GenBank/DDBJ whole genome shotgun (WGS) entry which is preliminary data.</text>
</comment>
<dbReference type="Gene3D" id="1.20.120.160">
    <property type="entry name" value="HPT domain"/>
    <property type="match status" value="1"/>
</dbReference>
<protein>
    <submittedName>
        <fullName evidence="3">Hpt domain-containing protein</fullName>
    </submittedName>
</protein>
<dbReference type="SUPFAM" id="SSF47226">
    <property type="entry name" value="Histidine-containing phosphotransfer domain, HPT domain"/>
    <property type="match status" value="1"/>
</dbReference>
<dbReference type="PROSITE" id="PS50894">
    <property type="entry name" value="HPT"/>
    <property type="match status" value="1"/>
</dbReference>
<dbReference type="RefSeq" id="WP_168868857.1">
    <property type="nucleotide sequence ID" value="NZ_JABAIA010000001.1"/>
</dbReference>
<gene>
    <name evidence="3" type="ORF">HGH92_00705</name>
</gene>
<dbReference type="InterPro" id="IPR008207">
    <property type="entry name" value="Sig_transdc_His_kin_Hpt_dom"/>
</dbReference>
<dbReference type="GO" id="GO:0000160">
    <property type="term" value="P:phosphorelay signal transduction system"/>
    <property type="evidence" value="ECO:0007669"/>
    <property type="project" value="InterPro"/>
</dbReference>
<name>A0A847R9T7_9BACT</name>